<dbReference type="EMBL" id="JAVDQG010000010">
    <property type="protein sequence ID" value="MDR6227504.1"/>
    <property type="molecule type" value="Genomic_DNA"/>
</dbReference>
<reference evidence="4 5" key="1">
    <citation type="submission" date="2023-07" db="EMBL/GenBank/DDBJ databases">
        <title>Genomic Encyclopedia of Type Strains, Phase IV (KMG-IV): sequencing the most valuable type-strain genomes for metagenomic binning, comparative biology and taxonomic classification.</title>
        <authorList>
            <person name="Goeker M."/>
        </authorList>
    </citation>
    <scope>NUCLEOTIDE SEQUENCE [LARGE SCALE GENOMIC DNA]</scope>
    <source>
        <strain evidence="4 5">DSM 45903</strain>
    </source>
</reference>
<dbReference type="Pfam" id="PF17836">
    <property type="entry name" value="PglD_N"/>
    <property type="match status" value="1"/>
</dbReference>
<dbReference type="Pfam" id="PF00132">
    <property type="entry name" value="Hexapep"/>
    <property type="match status" value="1"/>
</dbReference>
<evidence type="ECO:0000256" key="2">
    <source>
        <dbReference type="ARBA" id="ARBA00022737"/>
    </source>
</evidence>
<dbReference type="InterPro" id="IPR041561">
    <property type="entry name" value="PglD_N"/>
</dbReference>
<evidence type="ECO:0000256" key="1">
    <source>
        <dbReference type="ARBA" id="ARBA00022679"/>
    </source>
</evidence>
<dbReference type="InterPro" id="IPR050179">
    <property type="entry name" value="Trans_hexapeptide_repeat"/>
</dbReference>
<name>A0ABU1IUB0_9BACL</name>
<dbReference type="InterPro" id="IPR020019">
    <property type="entry name" value="AcTrfase_PglD-like"/>
</dbReference>
<accession>A0ABU1IUB0</accession>
<dbReference type="Gene3D" id="3.40.50.20">
    <property type="match status" value="1"/>
</dbReference>
<dbReference type="InterPro" id="IPR011004">
    <property type="entry name" value="Trimer_LpxA-like_sf"/>
</dbReference>
<dbReference type="Proteomes" id="UP001185012">
    <property type="component" value="Unassembled WGS sequence"/>
</dbReference>
<dbReference type="InterPro" id="IPR001451">
    <property type="entry name" value="Hexapep"/>
</dbReference>
<dbReference type="CDD" id="cd03360">
    <property type="entry name" value="LbH_AT_putative"/>
    <property type="match status" value="1"/>
</dbReference>
<keyword evidence="2" id="KW-0677">Repeat</keyword>
<dbReference type="NCBIfam" id="TIGR03570">
    <property type="entry name" value="NeuD_NnaD"/>
    <property type="match status" value="1"/>
</dbReference>
<evidence type="ECO:0000259" key="3">
    <source>
        <dbReference type="Pfam" id="PF17836"/>
    </source>
</evidence>
<keyword evidence="4" id="KW-0012">Acyltransferase</keyword>
<keyword evidence="1 4" id="KW-0808">Transferase</keyword>
<dbReference type="PANTHER" id="PTHR43300">
    <property type="entry name" value="ACETYLTRANSFERASE"/>
    <property type="match status" value="1"/>
</dbReference>
<protein>
    <submittedName>
        <fullName evidence="4">UDP-perosamine 4-acetyltransferase</fullName>
        <ecNumber evidence="4">2.3.1.-</ecNumber>
    </submittedName>
</protein>
<organism evidence="4 5">
    <name type="scientific">Desmospora profundinema</name>
    <dbReference type="NCBI Taxonomy" id="1571184"/>
    <lineage>
        <taxon>Bacteria</taxon>
        <taxon>Bacillati</taxon>
        <taxon>Bacillota</taxon>
        <taxon>Bacilli</taxon>
        <taxon>Bacillales</taxon>
        <taxon>Thermoactinomycetaceae</taxon>
        <taxon>Desmospora</taxon>
    </lineage>
</organism>
<dbReference type="PANTHER" id="PTHR43300:SF7">
    <property type="entry name" value="UDP-N-ACETYLBACILLOSAMINE N-ACETYLTRANSFERASE"/>
    <property type="match status" value="1"/>
</dbReference>
<sequence length="212" mass="21985">MKANQQAIAIIGAGGHARVVADILTRVQPTRRQVFFANTAHDSWNPSPLFPDDPTVMESVPFNIKGWHVAIGDPTIRKEKIQFLLHKGWTVYHAIHDRSTLASTSVIGDGTAVMAGAVLNPGAQTGTGCIVNTQAVLEHDSRIGHYVNVGPGAVLAGSAEVGSGSEVGAGAIILPGIRVGTHCVVGAGAVVTRDLKDGSVAVGVPARPIRTI</sequence>
<dbReference type="SUPFAM" id="SSF51161">
    <property type="entry name" value="Trimeric LpxA-like enzymes"/>
    <property type="match status" value="1"/>
</dbReference>
<keyword evidence="5" id="KW-1185">Reference proteome</keyword>
<dbReference type="InterPro" id="IPR018357">
    <property type="entry name" value="Hexapep_transf_CS"/>
</dbReference>
<dbReference type="RefSeq" id="WP_309868562.1">
    <property type="nucleotide sequence ID" value="NZ_JAVDQG010000010.1"/>
</dbReference>
<dbReference type="Gene3D" id="2.160.10.10">
    <property type="entry name" value="Hexapeptide repeat proteins"/>
    <property type="match status" value="1"/>
</dbReference>
<gene>
    <name evidence="4" type="ORF">JOE21_003527</name>
</gene>
<dbReference type="GO" id="GO:0016746">
    <property type="term" value="F:acyltransferase activity"/>
    <property type="evidence" value="ECO:0007669"/>
    <property type="project" value="UniProtKB-KW"/>
</dbReference>
<evidence type="ECO:0000313" key="4">
    <source>
        <dbReference type="EMBL" id="MDR6227504.1"/>
    </source>
</evidence>
<feature type="domain" description="PglD N-terminal" evidence="3">
    <location>
        <begin position="8"/>
        <end position="81"/>
    </location>
</feature>
<dbReference type="PROSITE" id="PS00101">
    <property type="entry name" value="HEXAPEP_TRANSFERASES"/>
    <property type="match status" value="1"/>
</dbReference>
<dbReference type="EC" id="2.3.1.-" evidence="4"/>
<proteinExistence type="predicted"/>
<comment type="caution">
    <text evidence="4">The sequence shown here is derived from an EMBL/GenBank/DDBJ whole genome shotgun (WGS) entry which is preliminary data.</text>
</comment>
<evidence type="ECO:0000313" key="5">
    <source>
        <dbReference type="Proteomes" id="UP001185012"/>
    </source>
</evidence>